<dbReference type="Gene3D" id="3.30.720.120">
    <property type="match status" value="1"/>
</dbReference>
<dbReference type="InterPro" id="IPR029068">
    <property type="entry name" value="Glyas_Bleomycin-R_OHBP_Dase"/>
</dbReference>
<evidence type="ECO:0000259" key="1">
    <source>
        <dbReference type="PROSITE" id="PS51819"/>
    </source>
</evidence>
<evidence type="ECO:0000313" key="3">
    <source>
        <dbReference type="Proteomes" id="UP000469185"/>
    </source>
</evidence>
<dbReference type="RefSeq" id="WP_163820807.1">
    <property type="nucleotide sequence ID" value="NZ_JAAGOB010000015.1"/>
</dbReference>
<dbReference type="PANTHER" id="PTHR34109:SF1">
    <property type="entry name" value="VOC DOMAIN-CONTAINING PROTEIN"/>
    <property type="match status" value="1"/>
</dbReference>
<name>A0A6N9YSU1_9ACTN</name>
<dbReference type="Proteomes" id="UP000469185">
    <property type="component" value="Unassembled WGS sequence"/>
</dbReference>
<protein>
    <submittedName>
        <fullName evidence="2">VOC family protein</fullName>
    </submittedName>
</protein>
<dbReference type="Gene3D" id="3.30.720.110">
    <property type="match status" value="1"/>
</dbReference>
<organism evidence="2 3">
    <name type="scientific">Phytoactinopolyspora alkaliphila</name>
    <dbReference type="NCBI Taxonomy" id="1783498"/>
    <lineage>
        <taxon>Bacteria</taxon>
        <taxon>Bacillati</taxon>
        <taxon>Actinomycetota</taxon>
        <taxon>Actinomycetes</taxon>
        <taxon>Jiangellales</taxon>
        <taxon>Jiangellaceae</taxon>
        <taxon>Phytoactinopolyspora</taxon>
    </lineage>
</organism>
<dbReference type="PROSITE" id="PS51819">
    <property type="entry name" value="VOC"/>
    <property type="match status" value="1"/>
</dbReference>
<dbReference type="EMBL" id="JAAGOB010000015">
    <property type="protein sequence ID" value="NED98025.1"/>
    <property type="molecule type" value="Genomic_DNA"/>
</dbReference>
<keyword evidence="3" id="KW-1185">Reference proteome</keyword>
<reference evidence="2 3" key="1">
    <citation type="submission" date="2020-02" db="EMBL/GenBank/DDBJ databases">
        <authorList>
            <person name="Li X.-J."/>
            <person name="Feng X.-M."/>
        </authorList>
    </citation>
    <scope>NUCLEOTIDE SEQUENCE [LARGE SCALE GENOMIC DNA]</scope>
    <source>
        <strain evidence="2 3">CGMCC 4.7225</strain>
    </source>
</reference>
<dbReference type="AlphaFoldDB" id="A0A6N9YSU1"/>
<dbReference type="CDD" id="cd07246">
    <property type="entry name" value="VOC_like"/>
    <property type="match status" value="1"/>
</dbReference>
<feature type="domain" description="VOC" evidence="1">
    <location>
        <begin position="2"/>
        <end position="125"/>
    </location>
</feature>
<dbReference type="PANTHER" id="PTHR34109">
    <property type="entry name" value="BNAUNNG04460D PROTEIN-RELATED"/>
    <property type="match status" value="1"/>
</dbReference>
<dbReference type="Pfam" id="PF00903">
    <property type="entry name" value="Glyoxalase"/>
    <property type="match status" value="1"/>
</dbReference>
<evidence type="ECO:0000313" key="2">
    <source>
        <dbReference type="EMBL" id="NED98025.1"/>
    </source>
</evidence>
<dbReference type="InterPro" id="IPR004360">
    <property type="entry name" value="Glyas_Fos-R_dOase_dom"/>
</dbReference>
<gene>
    <name evidence="2" type="ORF">G1H11_22255</name>
</gene>
<comment type="caution">
    <text evidence="2">The sequence shown here is derived from an EMBL/GenBank/DDBJ whole genome shotgun (WGS) entry which is preliminary data.</text>
</comment>
<dbReference type="SUPFAM" id="SSF54593">
    <property type="entry name" value="Glyoxalase/Bleomycin resistance protein/Dihydroxybiphenyl dioxygenase"/>
    <property type="match status" value="1"/>
</dbReference>
<dbReference type="InterPro" id="IPR037523">
    <property type="entry name" value="VOC_core"/>
</dbReference>
<proteinExistence type="predicted"/>
<accession>A0A6N9YSU1</accession>
<sequence>MSISTVVPKLVVAGADRAIEFYQNALGAELTVRYAAPDGSVVFSELRIGEATINVKDEDGTDKAATSLGGSAVILTLNVDDASATADAMLAAGATTIFEVGDMPYGYRQGRVRDPFGYQWIISQRTEDLTADQVQERLDSWSE</sequence>